<evidence type="ECO:0008006" key="3">
    <source>
        <dbReference type="Google" id="ProtNLM"/>
    </source>
</evidence>
<reference evidence="2" key="1">
    <citation type="journal article" date="2019" name="Int. J. Syst. Evol. Microbiol.">
        <title>The Global Catalogue of Microorganisms (GCM) 10K type strain sequencing project: providing services to taxonomists for standard genome sequencing and annotation.</title>
        <authorList>
            <consortium name="The Broad Institute Genomics Platform"/>
            <consortium name="The Broad Institute Genome Sequencing Center for Infectious Disease"/>
            <person name="Wu L."/>
            <person name="Ma J."/>
        </authorList>
    </citation>
    <scope>NUCLEOTIDE SEQUENCE [LARGE SCALE GENOMIC DNA]</scope>
    <source>
        <strain evidence="2">CGMCC 1.12286</strain>
    </source>
</reference>
<dbReference type="EMBL" id="JBHUCX010000028">
    <property type="protein sequence ID" value="MFD1675356.1"/>
    <property type="molecule type" value="Genomic_DNA"/>
</dbReference>
<evidence type="ECO:0000313" key="1">
    <source>
        <dbReference type="EMBL" id="MFD1675356.1"/>
    </source>
</evidence>
<gene>
    <name evidence="1" type="ORF">ACFSB2_11680</name>
</gene>
<proteinExistence type="predicted"/>
<evidence type="ECO:0000313" key="2">
    <source>
        <dbReference type="Proteomes" id="UP001597079"/>
    </source>
</evidence>
<dbReference type="RefSeq" id="WP_377943229.1">
    <property type="nucleotide sequence ID" value="NZ_JBHUCX010000028.1"/>
</dbReference>
<protein>
    <recommendedName>
        <fullName evidence="3">PAS domain-containing protein</fullName>
    </recommendedName>
</protein>
<name>A0ABW4JG24_9BACL</name>
<keyword evidence="2" id="KW-1185">Reference proteome</keyword>
<sequence length="204" mass="22529">MSHSWSQGSMFKVGYMDELQPIDRAIAELLAKREQCAQGKMFVPPRSLVEGWAKEFGMDPALLFWTFRHFTPRRRVNGPVDLGELQGIVPLMQRKTVNGCTYTLTHVEQFLNGSIVNLIASLETPEAAQVSRLELHLTLAIKTEGYQVMPHGTQGGGAQLTARFLVTPPLPTDMGKVEFALVPDAGAGGRPPMIVRELDDPVVF</sequence>
<accession>A0ABW4JG24</accession>
<organism evidence="1 2">
    <name type="scientific">Alicyclobacillus fodiniaquatilis</name>
    <dbReference type="NCBI Taxonomy" id="1661150"/>
    <lineage>
        <taxon>Bacteria</taxon>
        <taxon>Bacillati</taxon>
        <taxon>Bacillota</taxon>
        <taxon>Bacilli</taxon>
        <taxon>Bacillales</taxon>
        <taxon>Alicyclobacillaceae</taxon>
        <taxon>Alicyclobacillus</taxon>
    </lineage>
</organism>
<comment type="caution">
    <text evidence="1">The sequence shown here is derived from an EMBL/GenBank/DDBJ whole genome shotgun (WGS) entry which is preliminary data.</text>
</comment>
<dbReference type="Proteomes" id="UP001597079">
    <property type="component" value="Unassembled WGS sequence"/>
</dbReference>